<organism evidence="1 2">
    <name type="scientific">Rhizobium tumorigenes</name>
    <dbReference type="NCBI Taxonomy" id="2041385"/>
    <lineage>
        <taxon>Bacteria</taxon>
        <taxon>Pseudomonadati</taxon>
        <taxon>Pseudomonadota</taxon>
        <taxon>Alphaproteobacteria</taxon>
        <taxon>Hyphomicrobiales</taxon>
        <taxon>Rhizobiaceae</taxon>
        <taxon>Rhizobium/Agrobacterium group</taxon>
        <taxon>Rhizobium</taxon>
    </lineage>
</organism>
<keyword evidence="2" id="KW-1185">Reference proteome</keyword>
<dbReference type="KEGG" id="rtu:PR017_23135"/>
<reference evidence="2" key="2">
    <citation type="journal article" date="2023" name="MicrobiologyOpen">
        <title>Genomics of the tumorigenes clade of the family Rhizobiaceae and description of Rhizobium rhododendri sp. nov.</title>
        <authorList>
            <person name="Kuzmanovic N."/>
            <person name="diCenzo G.C."/>
            <person name="Bunk B."/>
            <person name="Sproeer C."/>
            <person name="Fruehling A."/>
            <person name="Neumann-Schaal M."/>
            <person name="Overmann J."/>
            <person name="Smalla K."/>
        </authorList>
    </citation>
    <scope>NUCLEOTIDE SEQUENCE [LARGE SCALE GENOMIC DNA]</scope>
    <source>
        <strain evidence="2">1078</strain>
        <plasmid evidence="2">pTi1078</plasmid>
    </source>
</reference>
<dbReference type="EMBL" id="CP117257">
    <property type="protein sequence ID" value="WFR98494.1"/>
    <property type="molecule type" value="Genomic_DNA"/>
</dbReference>
<dbReference type="Proteomes" id="UP000249499">
    <property type="component" value="Plasmid pTi1078"/>
</dbReference>
<proteinExistence type="predicted"/>
<reference evidence="1 2" key="1">
    <citation type="journal article" date="2018" name="Sci. Rep.">
        <title>Rhizobium tumorigenes sp. nov., a novel plant tumorigenic bacterium isolated from cane gall tumors on thornless blackberry.</title>
        <authorList>
            <person name="Kuzmanovi N."/>
            <person name="Smalla K."/>
            <person name="Gronow S."/>
            <person name="PuBawska J."/>
        </authorList>
    </citation>
    <scope>NUCLEOTIDE SEQUENCE [LARGE SCALE GENOMIC DNA]</scope>
    <source>
        <strain evidence="1 2">1078</strain>
    </source>
</reference>
<name>A0AAF1KBS6_9HYPH</name>
<accession>A0AAF1KBS6</accession>
<dbReference type="Pfam" id="PF05717">
    <property type="entry name" value="TnpB_IS66"/>
    <property type="match status" value="1"/>
</dbReference>
<keyword evidence="1" id="KW-0614">Plasmid</keyword>
<geneLocation type="plasmid" evidence="1 2">
    <name>pTi1078</name>
</geneLocation>
<evidence type="ECO:0000313" key="1">
    <source>
        <dbReference type="EMBL" id="WFR98494.1"/>
    </source>
</evidence>
<evidence type="ECO:0000313" key="2">
    <source>
        <dbReference type="Proteomes" id="UP000249499"/>
    </source>
</evidence>
<gene>
    <name evidence="1" type="primary">tnpB</name>
    <name evidence="1" type="ORF">PR017_23135</name>
</gene>
<sequence>MRWQWLHSVVRYKVLERGRFIWPSAADGTVVITPGQLGYLLEGIDWRMPQRTWRPTSAG</sequence>
<dbReference type="InterPro" id="IPR008878">
    <property type="entry name" value="Transposase_IS66_Orf2"/>
</dbReference>
<protein>
    <submittedName>
        <fullName evidence="1">IS66 family insertion sequence element accessory protein TnpB</fullName>
    </submittedName>
</protein>
<dbReference type="AlphaFoldDB" id="A0AAF1KBS6"/>